<dbReference type="FunFam" id="3.30.70.270:FF:000001">
    <property type="entry name" value="Diguanylate cyclase domain protein"/>
    <property type="match status" value="1"/>
</dbReference>
<comment type="subcellular location">
    <subcellularLocation>
        <location evidence="2">Cell membrane</location>
        <topology evidence="2">Multi-pass membrane protein</topology>
    </subcellularLocation>
</comment>
<evidence type="ECO:0000256" key="6">
    <source>
        <dbReference type="ARBA" id="ARBA00023136"/>
    </source>
</evidence>
<dbReference type="InterPro" id="IPR029787">
    <property type="entry name" value="Nucleotide_cyclase"/>
</dbReference>
<dbReference type="InterPro" id="IPR000014">
    <property type="entry name" value="PAS"/>
</dbReference>
<dbReference type="Gene3D" id="3.30.450.20">
    <property type="entry name" value="PAS domain"/>
    <property type="match status" value="2"/>
</dbReference>
<feature type="domain" description="GGDEF" evidence="8">
    <location>
        <begin position="472"/>
        <end position="596"/>
    </location>
</feature>
<dbReference type="CDD" id="cd12914">
    <property type="entry name" value="PDC1_DGC_like"/>
    <property type="match status" value="1"/>
</dbReference>
<organism evidence="9 10">
    <name type="scientific">Methylophaga nitratireducenticrescens</name>
    <dbReference type="NCBI Taxonomy" id="754476"/>
    <lineage>
        <taxon>Bacteria</taxon>
        <taxon>Pseudomonadati</taxon>
        <taxon>Pseudomonadota</taxon>
        <taxon>Gammaproteobacteria</taxon>
        <taxon>Thiotrichales</taxon>
        <taxon>Piscirickettsiaceae</taxon>
        <taxon>Methylophaga</taxon>
    </lineage>
</organism>
<dbReference type="RefSeq" id="WP_014706822.1">
    <property type="nucleotide sequence ID" value="NC_017857.3"/>
</dbReference>
<dbReference type="CDD" id="cd01949">
    <property type="entry name" value="GGDEF"/>
    <property type="match status" value="1"/>
</dbReference>
<dbReference type="InterPro" id="IPR033479">
    <property type="entry name" value="dCache_1"/>
</dbReference>
<dbReference type="KEGG" id="mej:Q7A_1625"/>
<evidence type="ECO:0000256" key="2">
    <source>
        <dbReference type="ARBA" id="ARBA00004651"/>
    </source>
</evidence>
<dbReference type="PROSITE" id="PS50887">
    <property type="entry name" value="GGDEF"/>
    <property type="match status" value="1"/>
</dbReference>
<dbReference type="PANTHER" id="PTHR46663">
    <property type="entry name" value="DIGUANYLATE CYCLASE DGCT-RELATED"/>
    <property type="match status" value="1"/>
</dbReference>
<dbReference type="Proteomes" id="UP000009144">
    <property type="component" value="Chromosome"/>
</dbReference>
<dbReference type="InterPro" id="IPR043128">
    <property type="entry name" value="Rev_trsase/Diguanyl_cyclase"/>
</dbReference>
<dbReference type="eggNOG" id="COG2199">
    <property type="taxonomic scope" value="Bacteria"/>
</dbReference>
<gene>
    <name evidence="9" type="ordered locus">Q7A_1625</name>
</gene>
<dbReference type="GO" id="GO:0003824">
    <property type="term" value="F:catalytic activity"/>
    <property type="evidence" value="ECO:0007669"/>
    <property type="project" value="UniProtKB-ARBA"/>
</dbReference>
<feature type="transmembrane region" description="Helical" evidence="7">
    <location>
        <begin position="291"/>
        <end position="309"/>
    </location>
</feature>
<dbReference type="NCBIfam" id="TIGR00254">
    <property type="entry name" value="GGDEF"/>
    <property type="match status" value="1"/>
</dbReference>
<evidence type="ECO:0000256" key="7">
    <source>
        <dbReference type="SAM" id="Phobius"/>
    </source>
</evidence>
<dbReference type="InterPro" id="IPR052163">
    <property type="entry name" value="DGC-Regulatory_Protein"/>
</dbReference>
<evidence type="ECO:0000256" key="1">
    <source>
        <dbReference type="ARBA" id="ARBA00001946"/>
    </source>
</evidence>
<accession>I1XJ80</accession>
<dbReference type="Pfam" id="PF00990">
    <property type="entry name" value="GGDEF"/>
    <property type="match status" value="1"/>
</dbReference>
<dbReference type="Gene3D" id="3.30.70.270">
    <property type="match status" value="1"/>
</dbReference>
<dbReference type="NCBIfam" id="TIGR00229">
    <property type="entry name" value="sensory_box"/>
    <property type="match status" value="1"/>
</dbReference>
<dbReference type="GO" id="GO:0005886">
    <property type="term" value="C:plasma membrane"/>
    <property type="evidence" value="ECO:0007669"/>
    <property type="project" value="UniProtKB-SubCell"/>
</dbReference>
<dbReference type="Pfam" id="PF02743">
    <property type="entry name" value="dCache_1"/>
    <property type="match status" value="1"/>
</dbReference>
<reference evidence="9 10" key="1">
    <citation type="journal article" date="2012" name="J. Bacteriol.">
        <title>Complete genome sequences of Methylophaga sp. strain JAM1 and Methylophaga sp. strain JAM7.</title>
        <authorList>
            <person name="Villeneuve C."/>
            <person name="Martineau C."/>
            <person name="Mauffrey F."/>
            <person name="Villemur R."/>
        </authorList>
    </citation>
    <scope>NUCLEOTIDE SEQUENCE [LARGE SCALE GENOMIC DNA]</scope>
    <source>
        <strain evidence="9 10">JAM1</strain>
    </source>
</reference>
<protein>
    <submittedName>
        <fullName evidence="9">Diguanylate cyclase</fullName>
    </submittedName>
</protein>
<comment type="cofactor">
    <cofactor evidence="1">
        <name>Mg(2+)</name>
        <dbReference type="ChEBI" id="CHEBI:18420"/>
    </cofactor>
</comment>
<keyword evidence="10" id="KW-1185">Reference proteome</keyword>
<dbReference type="HOGENOM" id="CLU_457707_0_0_6"/>
<dbReference type="AlphaFoldDB" id="I1XJ80"/>
<keyword evidence="5 7" id="KW-1133">Transmembrane helix</keyword>
<proteinExistence type="predicted"/>
<dbReference type="STRING" id="754476.Q7A_1625"/>
<keyword evidence="4 7" id="KW-0812">Transmembrane</keyword>
<dbReference type="PANTHER" id="PTHR46663:SF2">
    <property type="entry name" value="GGDEF DOMAIN-CONTAINING PROTEIN"/>
    <property type="match status" value="1"/>
</dbReference>
<keyword evidence="6 7" id="KW-0472">Membrane</keyword>
<evidence type="ECO:0000256" key="3">
    <source>
        <dbReference type="ARBA" id="ARBA00022475"/>
    </source>
</evidence>
<dbReference type="SUPFAM" id="SSF55785">
    <property type="entry name" value="PYP-like sensor domain (PAS domain)"/>
    <property type="match status" value="1"/>
</dbReference>
<dbReference type="InterPro" id="IPR035965">
    <property type="entry name" value="PAS-like_dom_sf"/>
</dbReference>
<dbReference type="PATRIC" id="fig|754476.3.peg.1606"/>
<dbReference type="InterPro" id="IPR000160">
    <property type="entry name" value="GGDEF_dom"/>
</dbReference>
<name>I1XJ80_METNJ</name>
<dbReference type="EMBL" id="CP003390">
    <property type="protein sequence ID" value="AFI84449.1"/>
    <property type="molecule type" value="Genomic_DNA"/>
</dbReference>
<evidence type="ECO:0000256" key="4">
    <source>
        <dbReference type="ARBA" id="ARBA00022692"/>
    </source>
</evidence>
<evidence type="ECO:0000313" key="9">
    <source>
        <dbReference type="EMBL" id="AFI84449.1"/>
    </source>
</evidence>
<dbReference type="OrthoDB" id="92309at2"/>
<evidence type="ECO:0000256" key="5">
    <source>
        <dbReference type="ARBA" id="ARBA00022989"/>
    </source>
</evidence>
<evidence type="ECO:0000259" key="8">
    <source>
        <dbReference type="PROSITE" id="PS50887"/>
    </source>
</evidence>
<dbReference type="SMART" id="SM00267">
    <property type="entry name" value="GGDEF"/>
    <property type="match status" value="1"/>
</dbReference>
<dbReference type="SUPFAM" id="SSF55073">
    <property type="entry name" value="Nucleotide cyclase"/>
    <property type="match status" value="1"/>
</dbReference>
<keyword evidence="3" id="KW-1003">Cell membrane</keyword>
<sequence length="596" mass="67834">MTTRFSNLQFNRTLVLFVLLLVWVLCALSLRFFYLQQISGYQNSINDQISQRVSMSSVMQAELIDKELSSLAANLKQIGVLSVHSPEQVASFAESLKKLNPTIWHLYLADSKGNITFSTKEGYHPPISVRDYFTEHTKNGLPKFYISSPRQSIIQESALYIAVSYPIRNAEEQFIGVVVATLKSDDLTDQLGNITKNKNISAMLTDRSGKLIWSSSLGEGQQKDDVYSLCRDHRYQASKEMGIHRIKLDNNAQCDFQFLEKWEMFSIVAENRVSAEQSIQQYQQEMFHRNIIILMAFTLLLFFLGNQLLKQIESRRLLAILNQRNKAIIDAMPDLLLTMREDGTIIDHEVQDNFPLMIAASKLNGMNLKDLLEPEMVDKKLALMAQTIDTGEPTTMEYPLMVNGEEYYFLERLTALDEKHVLACIIDITSRHEAESKLEWQAFHDGLTGLANRLMFFEFLNKLIHDYRRNTREFTILFIDLNGFKEINDNYGHHAGDEVLKHTAQQLSNILRQTDTVARLGGDEFAILLPETSSGQAKRVINTIAETIQQPIDYNGTSLSVTASIGMAACPHDATSADELLNVADKRMYEIKSSNR</sequence>
<evidence type="ECO:0000313" key="10">
    <source>
        <dbReference type="Proteomes" id="UP000009144"/>
    </source>
</evidence>
<reference evidence="9 10" key="2">
    <citation type="journal article" date="2013" name="Int. J. Syst. Evol. Microbiol.">
        <title>Methylophaga nitratireducenticrescens sp. nov. and Methylophaga frappieri sp. nov., isolated from the biofilm of the methanol-fed denitrification system treating the seawater at the Montreal Biodome.</title>
        <authorList>
            <person name="Villeneuve C."/>
            <person name="Martineau C."/>
            <person name="Mauffrey F."/>
            <person name="Villemur R."/>
        </authorList>
    </citation>
    <scope>NUCLEOTIDE SEQUENCE [LARGE SCALE GENOMIC DNA]</scope>
    <source>
        <strain evidence="9 10">JAM1</strain>
    </source>
</reference>
<dbReference type="eggNOG" id="COG4191">
    <property type="taxonomic scope" value="Bacteria"/>
</dbReference>